<gene>
    <name evidence="2" type="ORF">MM415B05679_0008</name>
</gene>
<name>A0A6M3LRV9_9ZZZZ</name>
<dbReference type="Gene3D" id="2.30.130.30">
    <property type="entry name" value="Hypothetical protein"/>
    <property type="match status" value="1"/>
</dbReference>
<evidence type="ECO:0000313" key="2">
    <source>
        <dbReference type="EMBL" id="QJA98097.1"/>
    </source>
</evidence>
<sequence length="90" mass="10648">MKHELKSWPESFRQILNHRKKFEVRKNDRGYHAGDVLHLKEWEPFTEKYTGAELGVKAEYISYGGVLGIDPEYCVISIADWYWDTSPKEE</sequence>
<proteinExistence type="predicted"/>
<evidence type="ECO:0000259" key="1">
    <source>
        <dbReference type="Pfam" id="PF12961"/>
    </source>
</evidence>
<dbReference type="Pfam" id="PF12961">
    <property type="entry name" value="DUF3850"/>
    <property type="match status" value="1"/>
</dbReference>
<feature type="domain" description="DUF3850" evidence="1">
    <location>
        <begin position="3"/>
        <end position="78"/>
    </location>
</feature>
<protein>
    <recommendedName>
        <fullName evidence="1">DUF3850 domain-containing protein</fullName>
    </recommendedName>
</protein>
<dbReference type="AlphaFoldDB" id="A0A6M3LRV9"/>
<accession>A0A6M3LRV9</accession>
<reference evidence="2" key="1">
    <citation type="submission" date="2020-03" db="EMBL/GenBank/DDBJ databases">
        <title>The deep terrestrial virosphere.</title>
        <authorList>
            <person name="Holmfeldt K."/>
            <person name="Nilsson E."/>
            <person name="Simone D."/>
            <person name="Lopez-Fernandez M."/>
            <person name="Wu X."/>
            <person name="de Brujin I."/>
            <person name="Lundin D."/>
            <person name="Andersson A."/>
            <person name="Bertilsson S."/>
            <person name="Dopson M."/>
        </authorList>
    </citation>
    <scope>NUCLEOTIDE SEQUENCE</scope>
    <source>
        <strain evidence="2">MM415B05679</strain>
    </source>
</reference>
<dbReference type="InterPro" id="IPR015947">
    <property type="entry name" value="PUA-like_sf"/>
</dbReference>
<organism evidence="2">
    <name type="scientific">viral metagenome</name>
    <dbReference type="NCBI Taxonomy" id="1070528"/>
    <lineage>
        <taxon>unclassified sequences</taxon>
        <taxon>metagenomes</taxon>
        <taxon>organismal metagenomes</taxon>
    </lineage>
</organism>
<dbReference type="EMBL" id="MT143552">
    <property type="protein sequence ID" value="QJA98097.1"/>
    <property type="molecule type" value="Genomic_DNA"/>
</dbReference>
<dbReference type="SUPFAM" id="SSF88697">
    <property type="entry name" value="PUA domain-like"/>
    <property type="match status" value="1"/>
</dbReference>
<dbReference type="InterPro" id="IPR039440">
    <property type="entry name" value="DUF3850"/>
</dbReference>